<dbReference type="Proteomes" id="UP001501102">
    <property type="component" value="Unassembled WGS sequence"/>
</dbReference>
<keyword evidence="2" id="KW-0479">Metal-binding</keyword>
<dbReference type="PANTHER" id="PTHR46696">
    <property type="entry name" value="P450, PUTATIVE (EUROFUNG)-RELATED"/>
    <property type="match status" value="1"/>
</dbReference>
<keyword evidence="4" id="KW-1185">Reference proteome</keyword>
<dbReference type="EMBL" id="BAAAXZ010000072">
    <property type="protein sequence ID" value="GAA2922987.1"/>
    <property type="molecule type" value="Genomic_DNA"/>
</dbReference>
<proteinExistence type="inferred from homology"/>
<evidence type="ECO:0000256" key="2">
    <source>
        <dbReference type="RuleBase" id="RU000461"/>
    </source>
</evidence>
<evidence type="ECO:0000313" key="3">
    <source>
        <dbReference type="EMBL" id="GAA2922987.1"/>
    </source>
</evidence>
<name>A0ABN3WNM5_STRTU</name>
<organism evidence="3 4">
    <name type="scientific">Streptomyces thioluteus</name>
    <dbReference type="NCBI Taxonomy" id="66431"/>
    <lineage>
        <taxon>Bacteria</taxon>
        <taxon>Bacillati</taxon>
        <taxon>Actinomycetota</taxon>
        <taxon>Actinomycetes</taxon>
        <taxon>Kitasatosporales</taxon>
        <taxon>Streptomycetaceae</taxon>
        <taxon>Streptomyces</taxon>
    </lineage>
</organism>
<dbReference type="Pfam" id="PF00067">
    <property type="entry name" value="p450"/>
    <property type="match status" value="1"/>
</dbReference>
<evidence type="ECO:0000313" key="4">
    <source>
        <dbReference type="Proteomes" id="UP001501102"/>
    </source>
</evidence>
<dbReference type="Gene3D" id="1.10.630.10">
    <property type="entry name" value="Cytochrome P450"/>
    <property type="match status" value="1"/>
</dbReference>
<protein>
    <submittedName>
        <fullName evidence="3">Cytochrome P450</fullName>
    </submittedName>
</protein>
<dbReference type="InterPro" id="IPR017972">
    <property type="entry name" value="Cyt_P450_CS"/>
</dbReference>
<dbReference type="PROSITE" id="PS00086">
    <property type="entry name" value="CYTOCHROME_P450"/>
    <property type="match status" value="1"/>
</dbReference>
<keyword evidence="2" id="KW-0560">Oxidoreductase</keyword>
<dbReference type="RefSeq" id="WP_344962267.1">
    <property type="nucleotide sequence ID" value="NZ_BAAAXZ010000072.1"/>
</dbReference>
<keyword evidence="2" id="KW-0349">Heme</keyword>
<dbReference type="InterPro" id="IPR001128">
    <property type="entry name" value="Cyt_P450"/>
</dbReference>
<dbReference type="PANTHER" id="PTHR46696:SF1">
    <property type="entry name" value="CYTOCHROME P450 YJIB-RELATED"/>
    <property type="match status" value="1"/>
</dbReference>
<evidence type="ECO:0000256" key="1">
    <source>
        <dbReference type="ARBA" id="ARBA00010617"/>
    </source>
</evidence>
<comment type="similarity">
    <text evidence="1 2">Belongs to the cytochrome P450 family.</text>
</comment>
<sequence length="396" mass="43561">MTTAPSGLVPKSDVELFSTATLMDPYPHYAALRGLGPAVYLTRYDLYGLFRYEHVRPALVDWERFSSAEGVAMNPRTNELMDGSILGMDPPRHKAVRKVFDEALRPKYVRQVAGDLAHLAGKLVDDLVRRGQFDGVRDFARKLPVDIVLDLIGFPRDDQREEILDWALGAFNFMGPAGDFQASSLPDVQDLMQYLTTKATPGKLLPGSFGQIVWAAVERGEITESEALMTMSAYACAGVDTTIAGISSTLWLLARNPDQWSDVRRDPEAVPGAFLEGLRMEAPVQSFARVTTCDVELDDVTIPAGARVVLSYGSANRDERHYPAPDCFRVRRNPSDTVAFGLGVHNCPGRALATMEAHALFRALAERVERLELAGEPTRSPNSITRGLDTLPVRVA</sequence>
<dbReference type="CDD" id="cd11037">
    <property type="entry name" value="CYP199A2-like"/>
    <property type="match status" value="1"/>
</dbReference>
<dbReference type="InterPro" id="IPR002397">
    <property type="entry name" value="Cyt_P450_B"/>
</dbReference>
<gene>
    <name evidence="3" type="ORF">GCM10020221_18850</name>
</gene>
<reference evidence="3 4" key="1">
    <citation type="journal article" date="2019" name="Int. J. Syst. Evol. Microbiol.">
        <title>The Global Catalogue of Microorganisms (GCM) 10K type strain sequencing project: providing services to taxonomists for standard genome sequencing and annotation.</title>
        <authorList>
            <consortium name="The Broad Institute Genomics Platform"/>
            <consortium name="The Broad Institute Genome Sequencing Center for Infectious Disease"/>
            <person name="Wu L."/>
            <person name="Ma J."/>
        </authorList>
    </citation>
    <scope>NUCLEOTIDE SEQUENCE [LARGE SCALE GENOMIC DNA]</scope>
    <source>
        <strain evidence="3 4">JCM 4087</strain>
    </source>
</reference>
<dbReference type="InterPro" id="IPR036396">
    <property type="entry name" value="Cyt_P450_sf"/>
</dbReference>
<accession>A0ABN3WNM5</accession>
<dbReference type="SUPFAM" id="SSF48264">
    <property type="entry name" value="Cytochrome P450"/>
    <property type="match status" value="1"/>
</dbReference>
<dbReference type="PRINTS" id="PR00359">
    <property type="entry name" value="BP450"/>
</dbReference>
<keyword evidence="2" id="KW-0503">Monooxygenase</keyword>
<comment type="caution">
    <text evidence="3">The sequence shown here is derived from an EMBL/GenBank/DDBJ whole genome shotgun (WGS) entry which is preliminary data.</text>
</comment>
<keyword evidence="2" id="KW-0408">Iron</keyword>